<dbReference type="EMBL" id="OMOD01000178">
    <property type="protein sequence ID" value="SPF48102.1"/>
    <property type="molecule type" value="Genomic_DNA"/>
</dbReference>
<dbReference type="OrthoDB" id="113055at2"/>
<evidence type="ECO:0000313" key="1">
    <source>
        <dbReference type="EMBL" id="SPF48102.1"/>
    </source>
</evidence>
<accession>A0A2U3L870</accession>
<evidence type="ECO:0000313" key="2">
    <source>
        <dbReference type="Proteomes" id="UP000238701"/>
    </source>
</evidence>
<sequence length="449" mass="47701">MRGAVYNSAIPEVALNPVNRASRSAPCLRVVLQLFIAMFSLAIVARAADWSGPEQQLARKIVAVTGPGAAALTIENHSSLGRRDSEIIQNGLRSELEGLGLRLVKAEQAAATVTITLSENAASYVWVAEIRQGAGETAVVMVSAPRSPGAAAARDSVPLSLRKIPLWTQDSPILDVAVLEENVTPTHIAVLDSEKVALYRWQGGKWEQEQTLAIVHERPWPRDLRGRLIPARDHLLDAYLPGVICISTAGVPLALSCRESDDPWPLVAGTLNGGTLSVFPSAGLANGAATVVPQVKAFFAPTRNFFTGALTPGVGKFTTVPKFYSAALLPRDKYTLWLFAATDGQVHLVDGVSDQTARLGWGSELASVRTQCGAGWQVLAPSAGEQAADSVRAYEFPDRDPVAVSAPIDLPGAITALWTEARGDTAVVVVRDQEAGSYASFRLAVACSQ</sequence>
<organism evidence="1 2">
    <name type="scientific">Candidatus Sulfotelmatobacter kueseliae</name>
    <dbReference type="NCBI Taxonomy" id="2042962"/>
    <lineage>
        <taxon>Bacteria</taxon>
        <taxon>Pseudomonadati</taxon>
        <taxon>Acidobacteriota</taxon>
        <taxon>Terriglobia</taxon>
        <taxon>Terriglobales</taxon>
        <taxon>Candidatus Korobacteraceae</taxon>
        <taxon>Candidatus Sulfotelmatobacter</taxon>
    </lineage>
</organism>
<name>A0A2U3L870_9BACT</name>
<protein>
    <submittedName>
        <fullName evidence="1">Uncharacterized protein</fullName>
    </submittedName>
</protein>
<dbReference type="Proteomes" id="UP000238701">
    <property type="component" value="Unassembled WGS sequence"/>
</dbReference>
<gene>
    <name evidence="1" type="ORF">SBA1_800020</name>
</gene>
<proteinExistence type="predicted"/>
<dbReference type="AlphaFoldDB" id="A0A2U3L870"/>
<reference evidence="2" key="1">
    <citation type="submission" date="2018-02" db="EMBL/GenBank/DDBJ databases">
        <authorList>
            <person name="Hausmann B."/>
        </authorList>
    </citation>
    <scope>NUCLEOTIDE SEQUENCE [LARGE SCALE GENOMIC DNA]</scope>
    <source>
        <strain evidence="2">Peat soil MAG SbA1</strain>
    </source>
</reference>